<feature type="chain" id="PRO_5012335767" description="EGF-like domain-containing protein" evidence="2">
    <location>
        <begin position="20"/>
        <end position="88"/>
    </location>
</feature>
<evidence type="ECO:0008006" key="5">
    <source>
        <dbReference type="Google" id="ProtNLM"/>
    </source>
</evidence>
<keyword evidence="4" id="KW-1185">Reference proteome</keyword>
<dbReference type="Proteomes" id="UP000218231">
    <property type="component" value="Unassembled WGS sequence"/>
</dbReference>
<gene>
    <name evidence="3" type="ORF">WR25_22304</name>
</gene>
<sequence>MSRMLVILFLLAAVIFVASIAVSARRIGDESEGAQLTESDDSLGQRINNTKPPIGRHKRTVCGCNSRGQYYCTCPEYPGCANILGSCW</sequence>
<feature type="signal peptide" evidence="2">
    <location>
        <begin position="1"/>
        <end position="19"/>
    </location>
</feature>
<organism evidence="3 4">
    <name type="scientific">Diploscapter pachys</name>
    <dbReference type="NCBI Taxonomy" id="2018661"/>
    <lineage>
        <taxon>Eukaryota</taxon>
        <taxon>Metazoa</taxon>
        <taxon>Ecdysozoa</taxon>
        <taxon>Nematoda</taxon>
        <taxon>Chromadorea</taxon>
        <taxon>Rhabditida</taxon>
        <taxon>Rhabditina</taxon>
        <taxon>Rhabditomorpha</taxon>
        <taxon>Rhabditoidea</taxon>
        <taxon>Rhabditidae</taxon>
        <taxon>Diploscapter</taxon>
    </lineage>
</organism>
<reference evidence="3 4" key="1">
    <citation type="journal article" date="2017" name="Curr. Biol.">
        <title>Genome architecture and evolution of a unichromosomal asexual nematode.</title>
        <authorList>
            <person name="Fradin H."/>
            <person name="Zegar C."/>
            <person name="Gutwein M."/>
            <person name="Lucas J."/>
            <person name="Kovtun M."/>
            <person name="Corcoran D."/>
            <person name="Baugh L.R."/>
            <person name="Kiontke K."/>
            <person name="Gunsalus K."/>
            <person name="Fitch D.H."/>
            <person name="Piano F."/>
        </authorList>
    </citation>
    <scope>NUCLEOTIDE SEQUENCE [LARGE SCALE GENOMIC DNA]</scope>
    <source>
        <strain evidence="3">PF1309</strain>
    </source>
</reference>
<evidence type="ECO:0000256" key="2">
    <source>
        <dbReference type="SAM" id="SignalP"/>
    </source>
</evidence>
<feature type="region of interest" description="Disordered" evidence="1">
    <location>
        <begin position="28"/>
        <end position="52"/>
    </location>
</feature>
<keyword evidence="2" id="KW-0732">Signal</keyword>
<proteinExistence type="predicted"/>
<dbReference type="AlphaFoldDB" id="A0A2A2JTY0"/>
<protein>
    <recommendedName>
        <fullName evidence="5">EGF-like domain-containing protein</fullName>
    </recommendedName>
</protein>
<comment type="caution">
    <text evidence="3">The sequence shown here is derived from an EMBL/GenBank/DDBJ whole genome shotgun (WGS) entry which is preliminary data.</text>
</comment>
<evidence type="ECO:0000256" key="1">
    <source>
        <dbReference type="SAM" id="MobiDB-lite"/>
    </source>
</evidence>
<dbReference type="EMBL" id="LIAE01010221">
    <property type="protein sequence ID" value="PAV65127.1"/>
    <property type="molecule type" value="Genomic_DNA"/>
</dbReference>
<accession>A0A2A2JTY0</accession>
<evidence type="ECO:0000313" key="3">
    <source>
        <dbReference type="EMBL" id="PAV65127.1"/>
    </source>
</evidence>
<name>A0A2A2JTY0_9BILA</name>
<evidence type="ECO:0000313" key="4">
    <source>
        <dbReference type="Proteomes" id="UP000218231"/>
    </source>
</evidence>